<keyword evidence="2" id="KW-1133">Transmembrane helix</keyword>
<feature type="transmembrane region" description="Helical" evidence="2">
    <location>
        <begin position="145"/>
        <end position="163"/>
    </location>
</feature>
<keyword evidence="2" id="KW-0472">Membrane</keyword>
<accession>A0AAD7AVS2</accession>
<comment type="caution">
    <text evidence="3">The sequence shown here is derived from an EMBL/GenBank/DDBJ whole genome shotgun (WGS) entry which is preliminary data.</text>
</comment>
<feature type="region of interest" description="Disordered" evidence="1">
    <location>
        <begin position="1"/>
        <end position="24"/>
    </location>
</feature>
<keyword evidence="2" id="KW-0812">Transmembrane</keyword>
<feature type="compositionally biased region" description="Low complexity" evidence="1">
    <location>
        <begin position="1"/>
        <end position="13"/>
    </location>
</feature>
<protein>
    <submittedName>
        <fullName evidence="3">Uncharacterized protein</fullName>
    </submittedName>
</protein>
<dbReference type="AlphaFoldDB" id="A0AAD7AVS2"/>
<reference evidence="3" key="1">
    <citation type="submission" date="2023-03" db="EMBL/GenBank/DDBJ databases">
        <title>Massive genome expansion in bonnet fungi (Mycena s.s.) driven by repeated elements and novel gene families across ecological guilds.</title>
        <authorList>
            <consortium name="Lawrence Berkeley National Laboratory"/>
            <person name="Harder C.B."/>
            <person name="Miyauchi S."/>
            <person name="Viragh M."/>
            <person name="Kuo A."/>
            <person name="Thoen E."/>
            <person name="Andreopoulos B."/>
            <person name="Lu D."/>
            <person name="Skrede I."/>
            <person name="Drula E."/>
            <person name="Henrissat B."/>
            <person name="Morin E."/>
            <person name="Kohler A."/>
            <person name="Barry K."/>
            <person name="LaButti K."/>
            <person name="Morin E."/>
            <person name="Salamov A."/>
            <person name="Lipzen A."/>
            <person name="Mereny Z."/>
            <person name="Hegedus B."/>
            <person name="Baldrian P."/>
            <person name="Stursova M."/>
            <person name="Weitz H."/>
            <person name="Taylor A."/>
            <person name="Grigoriev I.V."/>
            <person name="Nagy L.G."/>
            <person name="Martin F."/>
            <person name="Kauserud H."/>
        </authorList>
    </citation>
    <scope>NUCLEOTIDE SEQUENCE</scope>
    <source>
        <strain evidence="3">CBHHK002</strain>
    </source>
</reference>
<organism evidence="3 4">
    <name type="scientific">Mycena albidolilacea</name>
    <dbReference type="NCBI Taxonomy" id="1033008"/>
    <lineage>
        <taxon>Eukaryota</taxon>
        <taxon>Fungi</taxon>
        <taxon>Dikarya</taxon>
        <taxon>Basidiomycota</taxon>
        <taxon>Agaricomycotina</taxon>
        <taxon>Agaricomycetes</taxon>
        <taxon>Agaricomycetidae</taxon>
        <taxon>Agaricales</taxon>
        <taxon>Marasmiineae</taxon>
        <taxon>Mycenaceae</taxon>
        <taxon>Mycena</taxon>
    </lineage>
</organism>
<evidence type="ECO:0000256" key="2">
    <source>
        <dbReference type="SAM" id="Phobius"/>
    </source>
</evidence>
<evidence type="ECO:0000313" key="4">
    <source>
        <dbReference type="Proteomes" id="UP001218218"/>
    </source>
</evidence>
<dbReference type="Proteomes" id="UP001218218">
    <property type="component" value="Unassembled WGS sequence"/>
</dbReference>
<evidence type="ECO:0000256" key="1">
    <source>
        <dbReference type="SAM" id="MobiDB-lite"/>
    </source>
</evidence>
<dbReference type="EMBL" id="JARIHO010000001">
    <property type="protein sequence ID" value="KAJ7368914.1"/>
    <property type="molecule type" value="Genomic_DNA"/>
</dbReference>
<name>A0AAD7AVS2_9AGAR</name>
<sequence length="179" mass="19737">MYATRSNQSSPESSRSRKKHVHAECGEPIKGHRRVNGVLVCRGTDTEASAMASKLAMLMSPETSGLSEVLYPFQPRELRTLEDLEFVLKMKERGTLQLLREGNTRGFSGEIPGTLRGLELQRCHANTNTSWADVAITAVEAFRDLCKFVLLVVVLLLCIFAYTTRNDAAPTPASACFSS</sequence>
<evidence type="ECO:0000313" key="3">
    <source>
        <dbReference type="EMBL" id="KAJ7368914.1"/>
    </source>
</evidence>
<gene>
    <name evidence="3" type="ORF">DFH08DRAFT_35897</name>
</gene>
<keyword evidence="4" id="KW-1185">Reference proteome</keyword>
<proteinExistence type="predicted"/>